<dbReference type="InterPro" id="IPR001917">
    <property type="entry name" value="Aminotrans_II_pyridoxalP_BS"/>
</dbReference>
<feature type="non-terminal residue" evidence="8">
    <location>
        <position position="96"/>
    </location>
</feature>
<dbReference type="GO" id="GO:0004758">
    <property type="term" value="F:serine C-palmitoyltransferase activity"/>
    <property type="evidence" value="ECO:0007669"/>
    <property type="project" value="TreeGrafter"/>
</dbReference>
<dbReference type="GO" id="GO:0016020">
    <property type="term" value="C:membrane"/>
    <property type="evidence" value="ECO:0007669"/>
    <property type="project" value="GOC"/>
</dbReference>
<evidence type="ECO:0000256" key="2">
    <source>
        <dbReference type="ARBA" id="ARBA00008392"/>
    </source>
</evidence>
<comment type="caution">
    <text evidence="8">The sequence shown here is derived from an EMBL/GenBank/DDBJ whole genome shotgun (WGS) entry which is preliminary data.</text>
</comment>
<evidence type="ECO:0000256" key="1">
    <source>
        <dbReference type="ARBA" id="ARBA00001933"/>
    </source>
</evidence>
<dbReference type="Pfam" id="PF00155">
    <property type="entry name" value="Aminotran_1_2"/>
    <property type="match status" value="1"/>
</dbReference>
<protein>
    <submittedName>
        <fullName evidence="8">SPTC2 palmitoyltransferase</fullName>
    </submittedName>
</protein>
<dbReference type="PANTHER" id="PTHR13693:SF79">
    <property type="entry name" value="SERINE PALMITOYLTRANSFERASE 2"/>
    <property type="match status" value="1"/>
</dbReference>
<dbReference type="InterPro" id="IPR004839">
    <property type="entry name" value="Aminotransferase_I/II_large"/>
</dbReference>
<organism evidence="8 9">
    <name type="scientific">Pitta sordida</name>
    <name type="common">Hooded pitta</name>
    <dbReference type="NCBI Taxonomy" id="9163"/>
    <lineage>
        <taxon>Eukaryota</taxon>
        <taxon>Metazoa</taxon>
        <taxon>Chordata</taxon>
        <taxon>Craniata</taxon>
        <taxon>Vertebrata</taxon>
        <taxon>Euteleostomi</taxon>
        <taxon>Archelosauria</taxon>
        <taxon>Archosauria</taxon>
        <taxon>Dinosauria</taxon>
        <taxon>Saurischia</taxon>
        <taxon>Theropoda</taxon>
        <taxon>Coelurosauria</taxon>
        <taxon>Aves</taxon>
        <taxon>Neognathae</taxon>
        <taxon>Neoaves</taxon>
        <taxon>Telluraves</taxon>
        <taxon>Australaves</taxon>
        <taxon>Passeriformes</taxon>
        <taxon>Pittidae</taxon>
        <taxon>Pitta</taxon>
    </lineage>
</organism>
<dbReference type="InterPro" id="IPR050087">
    <property type="entry name" value="AON_synthase_class-II"/>
</dbReference>
<dbReference type="SUPFAM" id="SSF53383">
    <property type="entry name" value="PLP-dependent transferases"/>
    <property type="match status" value="1"/>
</dbReference>
<feature type="non-terminal residue" evidence="8">
    <location>
        <position position="1"/>
    </location>
</feature>
<dbReference type="EMBL" id="WEKX01020978">
    <property type="protein sequence ID" value="NWI94228.1"/>
    <property type="molecule type" value="Genomic_DNA"/>
</dbReference>
<dbReference type="GO" id="GO:0046513">
    <property type="term" value="P:ceramide biosynthetic process"/>
    <property type="evidence" value="ECO:0007669"/>
    <property type="project" value="TreeGrafter"/>
</dbReference>
<evidence type="ECO:0000259" key="7">
    <source>
        <dbReference type="Pfam" id="PF00155"/>
    </source>
</evidence>
<accession>A0A851FMM3</accession>
<dbReference type="OrthoDB" id="65434at2759"/>
<dbReference type="GO" id="GO:0017059">
    <property type="term" value="C:serine palmitoyltransferase complex"/>
    <property type="evidence" value="ECO:0007669"/>
    <property type="project" value="TreeGrafter"/>
</dbReference>
<gene>
    <name evidence="8" type="primary">Sptlc2</name>
    <name evidence="8" type="ORF">PITSOR_R11163</name>
</gene>
<proteinExistence type="inferred from homology"/>
<keyword evidence="9" id="KW-1185">Reference proteome</keyword>
<dbReference type="Proteomes" id="UP000633448">
    <property type="component" value="Unassembled WGS sequence"/>
</dbReference>
<feature type="domain" description="Aminotransferase class I/classII large" evidence="7">
    <location>
        <begin position="12"/>
        <end position="94"/>
    </location>
</feature>
<keyword evidence="5" id="KW-0012">Acyltransferase</keyword>
<dbReference type="GO" id="GO:0046512">
    <property type="term" value="P:sphingosine biosynthetic process"/>
    <property type="evidence" value="ECO:0007669"/>
    <property type="project" value="TreeGrafter"/>
</dbReference>
<evidence type="ECO:0000313" key="8">
    <source>
        <dbReference type="EMBL" id="NWI94228.1"/>
    </source>
</evidence>
<dbReference type="AlphaFoldDB" id="A0A851FMM3"/>
<evidence type="ECO:0000256" key="3">
    <source>
        <dbReference type="ARBA" id="ARBA00022679"/>
    </source>
</evidence>
<evidence type="ECO:0000256" key="5">
    <source>
        <dbReference type="ARBA" id="ARBA00023315"/>
    </source>
</evidence>
<sequence length="96" mass="10545">VHGQPRTRRPWKKILILVEGIYSMEGSIVRLPEVIALKKKYKTYLYLDEAHSIGALGPSGRGVVDYFGLNPEDVDVMMGTFTKSFGAAGGYIGGKK</sequence>
<dbReference type="GO" id="GO:0030170">
    <property type="term" value="F:pyridoxal phosphate binding"/>
    <property type="evidence" value="ECO:0007669"/>
    <property type="project" value="InterPro"/>
</dbReference>
<dbReference type="InterPro" id="IPR015421">
    <property type="entry name" value="PyrdxlP-dep_Trfase_major"/>
</dbReference>
<dbReference type="InterPro" id="IPR015424">
    <property type="entry name" value="PyrdxlP-dep_Trfase"/>
</dbReference>
<comment type="similarity">
    <text evidence="2 6">Belongs to the class-II pyridoxal-phosphate-dependent aminotransferase family.</text>
</comment>
<reference evidence="8" key="1">
    <citation type="submission" date="2019-10" db="EMBL/GenBank/DDBJ databases">
        <title>Bird 10,000 Genomes (B10K) Project - Family phase.</title>
        <authorList>
            <person name="Zhang G."/>
        </authorList>
    </citation>
    <scope>NUCLEOTIDE SEQUENCE</scope>
    <source>
        <strain evidence="8">B10K-DU-002-53</strain>
        <tissue evidence="8">Muscle</tissue>
    </source>
</reference>
<evidence type="ECO:0000313" key="9">
    <source>
        <dbReference type="Proteomes" id="UP000633448"/>
    </source>
</evidence>
<comment type="cofactor">
    <cofactor evidence="1 6">
        <name>pyridoxal 5'-phosphate</name>
        <dbReference type="ChEBI" id="CHEBI:597326"/>
    </cofactor>
</comment>
<evidence type="ECO:0000256" key="4">
    <source>
        <dbReference type="ARBA" id="ARBA00022898"/>
    </source>
</evidence>
<dbReference type="PROSITE" id="PS00599">
    <property type="entry name" value="AA_TRANSFER_CLASS_2"/>
    <property type="match status" value="1"/>
</dbReference>
<keyword evidence="3 8" id="KW-0808">Transferase</keyword>
<name>A0A851FMM3_PITSO</name>
<dbReference type="PANTHER" id="PTHR13693">
    <property type="entry name" value="CLASS II AMINOTRANSFERASE/8-AMINO-7-OXONONANOATE SYNTHASE"/>
    <property type="match status" value="1"/>
</dbReference>
<dbReference type="Gene3D" id="3.40.640.10">
    <property type="entry name" value="Type I PLP-dependent aspartate aminotransferase-like (Major domain)"/>
    <property type="match status" value="1"/>
</dbReference>
<evidence type="ECO:0000256" key="6">
    <source>
        <dbReference type="RuleBase" id="RU003693"/>
    </source>
</evidence>
<keyword evidence="4 6" id="KW-0663">Pyridoxal phosphate</keyword>